<sequence>MLKTTLSKIKRVCSIAFIPRILQGDIKYAVQKKFIKHSVISPSATKTTSSANRSHSTNSDKGSDGITEENLQKCVEENLEEEREKCKTIISKIFPPGDPLYATFDNNNEELTQKVENLTEAALVEPPPKLDDHGRPKVLGQQEEMTSNQYYTPEPENYDAKYDDLANRCLTTPPSKVDERILKELGVNIPNYFNDSPRRPTESYYSRVLYGQTNSMTHNRNKDANKTAVQNVDFSNLDVINIAKAELIQPLIFDSVSLCECFEKNGEACSYNIDKNLHPAMNPYEYSMFPFNDYGFEELIEKLGEEEESMMVTTGVDDKMGNNSVMPPAEMEIEKDQTPQDVKEKLKGAVTGLGIPSEPTMEPLQPISNMSETIGDAFVYTKSSSGPPTDWLSKMHRRPEKHVKPNTAISSKNKKEKQQVPTNSSISENQNPNDIAKMTQGEKYVNERPDVTSQPDYNNLQYATNSETCHWGYPYFTQDTSKAPPLESASNLYIQEPTDNASASASASAPSFDKQPDLTNHKSENQQYFDNATFFQAQDNYNKCYQNMPAGKQSIEQAEVIEKSSLPKTQKSENISGSVQYSHQTKVSDKLADASINIQDIAKNPAVENTFIKTQKVDKEPSFHQTPVTQETQNVYTYQPHTQDSTKDIIHEKTPVSYIQEGNEGPNHQQNLTFQKPGQKVPLLDKFQVRPTEEQSNKPLVTDHPETEHPKITPNVHIKPETLKPNMEGNITATGPIPDLMTEDTVTLKELLRRIRERHRQELCRDYYNQIAQMSAETSTKSNTLGPNPCKTPGKEKPPQCPPPPKCPPTTQKDPCAPKKDPCAPKKDPCGGSSKKNPCAKFSLIGEKIHDSLRLLRLYCLSDCVTVQYQPTRQYSQALSAKSVPIHTLVKEAFNETHGHDIILARDYEPWTPIPSWPLPKKEKERPFVCPKEGCKPLPPAPFKPAFKDKPCVTFPKKTFSFSDFFEQPVTSTRE</sequence>
<evidence type="ECO:0000313" key="3">
    <source>
        <dbReference type="Proteomes" id="UP001497472"/>
    </source>
</evidence>
<feature type="compositionally biased region" description="Basic and acidic residues" evidence="1">
    <location>
        <begin position="691"/>
        <end position="711"/>
    </location>
</feature>
<keyword evidence="3" id="KW-1185">Reference proteome</keyword>
<feature type="compositionally biased region" description="Basic and acidic residues" evidence="1">
    <location>
        <begin position="816"/>
        <end position="829"/>
    </location>
</feature>
<feature type="compositionally biased region" description="Polar residues" evidence="1">
    <location>
        <begin position="419"/>
        <end position="433"/>
    </location>
</feature>
<feature type="compositionally biased region" description="Polar residues" evidence="1">
    <location>
        <begin position="43"/>
        <end position="60"/>
    </location>
</feature>
<name>A0AAV1JZP9_9NEOP</name>
<organism evidence="2 3">
    <name type="scientific">Leptosia nina</name>
    <dbReference type="NCBI Taxonomy" id="320188"/>
    <lineage>
        <taxon>Eukaryota</taxon>
        <taxon>Metazoa</taxon>
        <taxon>Ecdysozoa</taxon>
        <taxon>Arthropoda</taxon>
        <taxon>Hexapoda</taxon>
        <taxon>Insecta</taxon>
        <taxon>Pterygota</taxon>
        <taxon>Neoptera</taxon>
        <taxon>Endopterygota</taxon>
        <taxon>Lepidoptera</taxon>
        <taxon>Glossata</taxon>
        <taxon>Ditrysia</taxon>
        <taxon>Papilionoidea</taxon>
        <taxon>Pieridae</taxon>
        <taxon>Pierinae</taxon>
        <taxon>Leptosia</taxon>
    </lineage>
</organism>
<feature type="region of interest" description="Disordered" evidence="1">
    <location>
        <begin position="691"/>
        <end position="727"/>
    </location>
</feature>
<feature type="region of interest" description="Disordered" evidence="1">
    <location>
        <begin position="43"/>
        <end position="69"/>
    </location>
</feature>
<comment type="caution">
    <text evidence="2">The sequence shown here is derived from an EMBL/GenBank/DDBJ whole genome shotgun (WGS) entry which is preliminary data.</text>
</comment>
<dbReference type="AlphaFoldDB" id="A0AAV1JZP9"/>
<dbReference type="EMBL" id="CAVLEF010000240">
    <property type="protein sequence ID" value="CAK1553814.1"/>
    <property type="molecule type" value="Genomic_DNA"/>
</dbReference>
<accession>A0AAV1JZP9</accession>
<dbReference type="Proteomes" id="UP001497472">
    <property type="component" value="Unassembled WGS sequence"/>
</dbReference>
<feature type="compositionally biased region" description="Pro residues" evidence="1">
    <location>
        <begin position="799"/>
        <end position="808"/>
    </location>
</feature>
<evidence type="ECO:0000313" key="2">
    <source>
        <dbReference type="EMBL" id="CAK1553814.1"/>
    </source>
</evidence>
<feature type="region of interest" description="Disordered" evidence="1">
    <location>
        <begin position="379"/>
        <end position="434"/>
    </location>
</feature>
<feature type="region of interest" description="Disordered" evidence="1">
    <location>
        <begin position="499"/>
        <end position="521"/>
    </location>
</feature>
<feature type="compositionally biased region" description="Polar residues" evidence="1">
    <location>
        <begin position="776"/>
        <end position="786"/>
    </location>
</feature>
<feature type="compositionally biased region" description="Low complexity" evidence="1">
    <location>
        <begin position="501"/>
        <end position="511"/>
    </location>
</feature>
<protein>
    <submittedName>
        <fullName evidence="2">Uncharacterized protein</fullName>
    </submittedName>
</protein>
<evidence type="ECO:0000256" key="1">
    <source>
        <dbReference type="SAM" id="MobiDB-lite"/>
    </source>
</evidence>
<proteinExistence type="predicted"/>
<feature type="region of interest" description="Disordered" evidence="1">
    <location>
        <begin position="776"/>
        <end position="835"/>
    </location>
</feature>
<gene>
    <name evidence="2" type="ORF">LNINA_LOCUS12782</name>
</gene>
<reference evidence="2 3" key="1">
    <citation type="submission" date="2023-11" db="EMBL/GenBank/DDBJ databases">
        <authorList>
            <person name="Okamura Y."/>
        </authorList>
    </citation>
    <scope>NUCLEOTIDE SEQUENCE [LARGE SCALE GENOMIC DNA]</scope>
</reference>